<dbReference type="Gene3D" id="1.10.287.110">
    <property type="entry name" value="DnaJ domain"/>
    <property type="match status" value="1"/>
</dbReference>
<dbReference type="InterPro" id="IPR036869">
    <property type="entry name" value="J_dom_sf"/>
</dbReference>
<evidence type="ECO:0000256" key="4">
    <source>
        <dbReference type="ARBA" id="ARBA00023136"/>
    </source>
</evidence>
<feature type="transmembrane region" description="Helical" evidence="7">
    <location>
        <begin position="339"/>
        <end position="360"/>
    </location>
</feature>
<feature type="compositionally biased region" description="Acidic residues" evidence="6">
    <location>
        <begin position="122"/>
        <end position="134"/>
    </location>
</feature>
<dbReference type="GO" id="GO:0016020">
    <property type="term" value="C:membrane"/>
    <property type="evidence" value="ECO:0007669"/>
    <property type="project" value="UniProtKB-SubCell"/>
</dbReference>
<proteinExistence type="predicted"/>
<evidence type="ECO:0000256" key="2">
    <source>
        <dbReference type="ARBA" id="ARBA00022692"/>
    </source>
</evidence>
<feature type="region of interest" description="Disordered" evidence="6">
    <location>
        <begin position="162"/>
        <end position="181"/>
    </location>
</feature>
<name>A0AA37WNX4_9GAMM</name>
<dbReference type="Proteomes" id="UP001156870">
    <property type="component" value="Unassembled WGS sequence"/>
</dbReference>
<dbReference type="InterPro" id="IPR010432">
    <property type="entry name" value="RDD"/>
</dbReference>
<gene>
    <name evidence="9" type="ORF">GCM10007877_23170</name>
</gene>
<comment type="subcellular location">
    <subcellularLocation>
        <location evidence="1">Membrane</location>
        <topology evidence="1">Multi-pass membrane protein</topology>
    </subcellularLocation>
</comment>
<evidence type="ECO:0000313" key="9">
    <source>
        <dbReference type="EMBL" id="GLS26601.1"/>
    </source>
</evidence>
<keyword evidence="2 7" id="KW-0812">Transmembrane</keyword>
<dbReference type="AlphaFoldDB" id="A0AA37WNX4"/>
<sequence>MTSMWNNQMWTLLGIEPTSDARAIKRAYAKQLKQNKPDEKPQEFQALYQAKENALAYAKQQQAYEQTKEHTVEERSLIETPVQADTPVQTIEKNAGACNDSNDVIKCTEAEVPSSKQQEEIPNQEEEAPYPEEEPLSNRVYTLLEETMGEKSCEVNTTLDTIVEDEKPPEETSGNGDANAQDALVPSISERKIIFEALLKNTDHLLTQSKKKNDPAQWEFIQHTQFLLDSDFHWALSQAILQRIAQHHHNRKARHHVSPASIIYLNSILQWCEYETPLKEVLGKSTVELVLQYIPDHHRHANETQLAEDGLRGGKLVNKKRRNNQPLAVYYFGSLWKRLLAGSIDLLLTSTVVVTTMMMWKKIHATDGATPVAGIEEFMGIIIGYLIGAFLFEASPMQATPGKSLFGLKVTNKRFKRLNWVHCLWRTFIFTLTLPLSKFIFWINAFLRGNLIHDRLSSSYVLDIHRSEREN</sequence>
<reference evidence="9 10" key="1">
    <citation type="journal article" date="2014" name="Int. J. Syst. Evol. Microbiol.">
        <title>Complete genome sequence of Corynebacterium casei LMG S-19264T (=DSM 44701T), isolated from a smear-ripened cheese.</title>
        <authorList>
            <consortium name="US DOE Joint Genome Institute (JGI-PGF)"/>
            <person name="Walter F."/>
            <person name="Albersmeier A."/>
            <person name="Kalinowski J."/>
            <person name="Ruckert C."/>
        </authorList>
    </citation>
    <scope>NUCLEOTIDE SEQUENCE [LARGE SCALE GENOMIC DNA]</scope>
    <source>
        <strain evidence="9 10">NBRC 110095</strain>
    </source>
</reference>
<feature type="region of interest" description="Disordered" evidence="6">
    <location>
        <begin position="111"/>
        <end position="134"/>
    </location>
</feature>
<accession>A0AA37WNX4</accession>
<feature type="domain" description="J" evidence="8">
    <location>
        <begin position="8"/>
        <end position="68"/>
    </location>
</feature>
<feature type="transmembrane region" description="Helical" evidence="7">
    <location>
        <begin position="423"/>
        <end position="447"/>
    </location>
</feature>
<keyword evidence="4 7" id="KW-0472">Membrane</keyword>
<evidence type="ECO:0000256" key="3">
    <source>
        <dbReference type="ARBA" id="ARBA00022989"/>
    </source>
</evidence>
<dbReference type="EMBL" id="BSPD01000056">
    <property type="protein sequence ID" value="GLS26601.1"/>
    <property type="molecule type" value="Genomic_DNA"/>
</dbReference>
<keyword evidence="5" id="KW-0143">Chaperone</keyword>
<dbReference type="Pfam" id="PF06271">
    <property type="entry name" value="RDD"/>
    <property type="match status" value="1"/>
</dbReference>
<dbReference type="PROSITE" id="PS50076">
    <property type="entry name" value="DNAJ_2"/>
    <property type="match status" value="1"/>
</dbReference>
<protein>
    <recommendedName>
        <fullName evidence="8">J domain-containing protein</fullName>
    </recommendedName>
</protein>
<dbReference type="SUPFAM" id="SSF46565">
    <property type="entry name" value="Chaperone J-domain"/>
    <property type="match status" value="1"/>
</dbReference>
<evidence type="ECO:0000256" key="1">
    <source>
        <dbReference type="ARBA" id="ARBA00004141"/>
    </source>
</evidence>
<dbReference type="InterPro" id="IPR001623">
    <property type="entry name" value="DnaJ_domain"/>
</dbReference>
<organism evidence="9 10">
    <name type="scientific">Marinibactrum halimedae</name>
    <dbReference type="NCBI Taxonomy" id="1444977"/>
    <lineage>
        <taxon>Bacteria</taxon>
        <taxon>Pseudomonadati</taxon>
        <taxon>Pseudomonadota</taxon>
        <taxon>Gammaproteobacteria</taxon>
        <taxon>Cellvibrionales</taxon>
        <taxon>Cellvibrionaceae</taxon>
        <taxon>Marinibactrum</taxon>
    </lineage>
</organism>
<evidence type="ECO:0000313" key="10">
    <source>
        <dbReference type="Proteomes" id="UP001156870"/>
    </source>
</evidence>
<feature type="transmembrane region" description="Helical" evidence="7">
    <location>
        <begin position="372"/>
        <end position="392"/>
    </location>
</feature>
<evidence type="ECO:0000256" key="5">
    <source>
        <dbReference type="ARBA" id="ARBA00023186"/>
    </source>
</evidence>
<comment type="caution">
    <text evidence="9">The sequence shown here is derived from an EMBL/GenBank/DDBJ whole genome shotgun (WGS) entry which is preliminary data.</text>
</comment>
<keyword evidence="10" id="KW-1185">Reference proteome</keyword>
<evidence type="ECO:0000256" key="6">
    <source>
        <dbReference type="SAM" id="MobiDB-lite"/>
    </source>
</evidence>
<keyword evidence="3 7" id="KW-1133">Transmembrane helix</keyword>
<evidence type="ECO:0000259" key="8">
    <source>
        <dbReference type="PROSITE" id="PS50076"/>
    </source>
</evidence>
<dbReference type="CDD" id="cd06257">
    <property type="entry name" value="DnaJ"/>
    <property type="match status" value="1"/>
</dbReference>
<evidence type="ECO:0000256" key="7">
    <source>
        <dbReference type="SAM" id="Phobius"/>
    </source>
</evidence>